<accession>A0A815QY54</accession>
<organism evidence="8 9">
    <name type="scientific">Rotaria sordida</name>
    <dbReference type="NCBI Taxonomy" id="392033"/>
    <lineage>
        <taxon>Eukaryota</taxon>
        <taxon>Metazoa</taxon>
        <taxon>Spiralia</taxon>
        <taxon>Gnathifera</taxon>
        <taxon>Rotifera</taxon>
        <taxon>Eurotatoria</taxon>
        <taxon>Bdelloidea</taxon>
        <taxon>Philodinida</taxon>
        <taxon>Philodinidae</taxon>
        <taxon>Rotaria</taxon>
    </lineage>
</organism>
<sequence>MSSSAMNWTISLFYLSFLIFEIPSTLLLRCLGPTRYLSLSLILWGGVTVGMAFVKNSQQLLIARFLLGMIQSGFFTGTIIYFSLWYCKKEQIMRFAILFGAVFAAGVLDDILAYGISHMEDIGGLKNWRWLFLFEGLPIIPLGVMTYLFLGSIPDTVQCKS</sequence>
<evidence type="ECO:0000256" key="5">
    <source>
        <dbReference type="ARBA" id="ARBA00023136"/>
    </source>
</evidence>
<dbReference type="GO" id="GO:0022857">
    <property type="term" value="F:transmembrane transporter activity"/>
    <property type="evidence" value="ECO:0007669"/>
    <property type="project" value="InterPro"/>
</dbReference>
<evidence type="ECO:0000256" key="2">
    <source>
        <dbReference type="ARBA" id="ARBA00022448"/>
    </source>
</evidence>
<reference evidence="8" key="1">
    <citation type="submission" date="2021-02" db="EMBL/GenBank/DDBJ databases">
        <authorList>
            <person name="Nowell W R."/>
        </authorList>
    </citation>
    <scope>NUCLEOTIDE SEQUENCE</scope>
</reference>
<evidence type="ECO:0000259" key="7">
    <source>
        <dbReference type="PROSITE" id="PS50850"/>
    </source>
</evidence>
<feature type="transmembrane region" description="Helical" evidence="6">
    <location>
        <begin position="35"/>
        <end position="54"/>
    </location>
</feature>
<name>A0A815QY54_9BILA</name>
<dbReference type="InterPro" id="IPR036259">
    <property type="entry name" value="MFS_trans_sf"/>
</dbReference>
<dbReference type="GO" id="GO:0016020">
    <property type="term" value="C:membrane"/>
    <property type="evidence" value="ECO:0007669"/>
    <property type="project" value="UniProtKB-SubCell"/>
</dbReference>
<dbReference type="SUPFAM" id="SSF103473">
    <property type="entry name" value="MFS general substrate transporter"/>
    <property type="match status" value="1"/>
</dbReference>
<keyword evidence="5 6" id="KW-0472">Membrane</keyword>
<evidence type="ECO:0000256" key="1">
    <source>
        <dbReference type="ARBA" id="ARBA00004141"/>
    </source>
</evidence>
<comment type="caution">
    <text evidence="8">The sequence shown here is derived from an EMBL/GenBank/DDBJ whole genome shotgun (WGS) entry which is preliminary data.</text>
</comment>
<evidence type="ECO:0000313" key="8">
    <source>
        <dbReference type="EMBL" id="CAF1468046.1"/>
    </source>
</evidence>
<comment type="subcellular location">
    <subcellularLocation>
        <location evidence="1">Membrane</location>
        <topology evidence="1">Multi-pass membrane protein</topology>
    </subcellularLocation>
</comment>
<evidence type="ECO:0000256" key="3">
    <source>
        <dbReference type="ARBA" id="ARBA00022692"/>
    </source>
</evidence>
<gene>
    <name evidence="8" type="ORF">ZHD862_LOCUS36002</name>
</gene>
<dbReference type="PROSITE" id="PS50850">
    <property type="entry name" value="MFS"/>
    <property type="match status" value="1"/>
</dbReference>
<keyword evidence="4 6" id="KW-1133">Transmembrane helix</keyword>
<dbReference type="PANTHER" id="PTHR43791">
    <property type="entry name" value="PERMEASE-RELATED"/>
    <property type="match status" value="1"/>
</dbReference>
<dbReference type="InterPro" id="IPR011701">
    <property type="entry name" value="MFS"/>
</dbReference>
<dbReference type="Pfam" id="PF07690">
    <property type="entry name" value="MFS_1"/>
    <property type="match status" value="1"/>
</dbReference>
<feature type="transmembrane region" description="Helical" evidence="6">
    <location>
        <begin position="128"/>
        <end position="150"/>
    </location>
</feature>
<dbReference type="Gene3D" id="1.20.1250.20">
    <property type="entry name" value="MFS general substrate transporter like domains"/>
    <property type="match status" value="1"/>
</dbReference>
<dbReference type="AlphaFoldDB" id="A0A815QY54"/>
<protein>
    <recommendedName>
        <fullName evidence="7">Major facilitator superfamily (MFS) profile domain-containing protein</fullName>
    </recommendedName>
</protein>
<proteinExistence type="predicted"/>
<feature type="transmembrane region" description="Helical" evidence="6">
    <location>
        <begin position="60"/>
        <end position="84"/>
    </location>
</feature>
<evidence type="ECO:0000256" key="6">
    <source>
        <dbReference type="SAM" id="Phobius"/>
    </source>
</evidence>
<dbReference type="EMBL" id="CAJNOT010005524">
    <property type="protein sequence ID" value="CAF1468046.1"/>
    <property type="molecule type" value="Genomic_DNA"/>
</dbReference>
<keyword evidence="2" id="KW-0813">Transport</keyword>
<dbReference type="Proteomes" id="UP000663864">
    <property type="component" value="Unassembled WGS sequence"/>
</dbReference>
<feature type="transmembrane region" description="Helical" evidence="6">
    <location>
        <begin position="96"/>
        <end position="116"/>
    </location>
</feature>
<keyword evidence="3 6" id="KW-0812">Transmembrane</keyword>
<dbReference type="PANTHER" id="PTHR43791:SF36">
    <property type="entry name" value="TRANSPORTER, PUTATIVE (AFU_ORTHOLOGUE AFUA_6G08340)-RELATED"/>
    <property type="match status" value="1"/>
</dbReference>
<evidence type="ECO:0000256" key="4">
    <source>
        <dbReference type="ARBA" id="ARBA00022989"/>
    </source>
</evidence>
<dbReference type="InterPro" id="IPR020846">
    <property type="entry name" value="MFS_dom"/>
</dbReference>
<feature type="domain" description="Major facilitator superfamily (MFS) profile" evidence="7">
    <location>
        <begin position="1"/>
        <end position="161"/>
    </location>
</feature>
<evidence type="ECO:0000313" key="9">
    <source>
        <dbReference type="Proteomes" id="UP000663864"/>
    </source>
</evidence>
<feature type="transmembrane region" description="Helical" evidence="6">
    <location>
        <begin position="6"/>
        <end position="28"/>
    </location>
</feature>